<dbReference type="Proteomes" id="UP001519460">
    <property type="component" value="Unassembled WGS sequence"/>
</dbReference>
<reference evidence="1 2" key="1">
    <citation type="journal article" date="2023" name="Sci. Data">
        <title>Genome assembly of the Korean intertidal mud-creeper Batillaria attramentaria.</title>
        <authorList>
            <person name="Patra A.K."/>
            <person name="Ho P.T."/>
            <person name="Jun S."/>
            <person name="Lee S.J."/>
            <person name="Kim Y."/>
            <person name="Won Y.J."/>
        </authorList>
    </citation>
    <scope>NUCLEOTIDE SEQUENCE [LARGE SCALE GENOMIC DNA]</scope>
    <source>
        <strain evidence="1">Wonlab-2016</strain>
    </source>
</reference>
<evidence type="ECO:0000313" key="2">
    <source>
        <dbReference type="Proteomes" id="UP001519460"/>
    </source>
</evidence>
<accession>A0ABD0L8C7</accession>
<comment type="caution">
    <text evidence="1">The sequence shown here is derived from an EMBL/GenBank/DDBJ whole genome shotgun (WGS) entry which is preliminary data.</text>
</comment>
<organism evidence="1 2">
    <name type="scientific">Batillaria attramentaria</name>
    <dbReference type="NCBI Taxonomy" id="370345"/>
    <lineage>
        <taxon>Eukaryota</taxon>
        <taxon>Metazoa</taxon>
        <taxon>Spiralia</taxon>
        <taxon>Lophotrochozoa</taxon>
        <taxon>Mollusca</taxon>
        <taxon>Gastropoda</taxon>
        <taxon>Caenogastropoda</taxon>
        <taxon>Sorbeoconcha</taxon>
        <taxon>Cerithioidea</taxon>
        <taxon>Batillariidae</taxon>
        <taxon>Batillaria</taxon>
    </lineage>
</organism>
<gene>
    <name evidence="1" type="ORF">BaRGS_00013214</name>
</gene>
<evidence type="ECO:0000313" key="1">
    <source>
        <dbReference type="EMBL" id="KAK7495516.1"/>
    </source>
</evidence>
<dbReference type="AlphaFoldDB" id="A0ABD0L8C7"/>
<keyword evidence="2" id="KW-1185">Reference proteome</keyword>
<name>A0ABD0L8C7_9CAEN</name>
<dbReference type="EMBL" id="JACVVK020000074">
    <property type="protein sequence ID" value="KAK7495516.1"/>
    <property type="molecule type" value="Genomic_DNA"/>
</dbReference>
<proteinExistence type="predicted"/>
<protein>
    <submittedName>
        <fullName evidence="1">Uncharacterized protein</fullName>
    </submittedName>
</protein>
<sequence length="70" mass="7809">MVHRTSDSCYVWTLSADQQANVHNHTIYLEYEQLMRDKVAGGDTGTAMTAGDAPDFVAHHCHNKNLFSLS</sequence>